<dbReference type="Proteomes" id="UP001180020">
    <property type="component" value="Unassembled WGS sequence"/>
</dbReference>
<reference evidence="2" key="2">
    <citation type="submission" date="2023-06" db="EMBL/GenBank/DDBJ databases">
        <authorList>
            <person name="Ma L."/>
            <person name="Liu K.-W."/>
            <person name="Li Z."/>
            <person name="Hsiao Y.-Y."/>
            <person name="Qi Y."/>
            <person name="Fu T."/>
            <person name="Tang G."/>
            <person name="Zhang D."/>
            <person name="Sun W.-H."/>
            <person name="Liu D.-K."/>
            <person name="Li Y."/>
            <person name="Chen G.-Z."/>
            <person name="Liu X.-D."/>
            <person name="Liao X.-Y."/>
            <person name="Jiang Y.-T."/>
            <person name="Yu X."/>
            <person name="Hao Y."/>
            <person name="Huang J."/>
            <person name="Zhao X.-W."/>
            <person name="Ke S."/>
            <person name="Chen Y.-Y."/>
            <person name="Wu W.-L."/>
            <person name="Hsu J.-L."/>
            <person name="Lin Y.-F."/>
            <person name="Huang M.-D."/>
            <person name="Li C.-Y."/>
            <person name="Huang L."/>
            <person name="Wang Z.-W."/>
            <person name="Zhao X."/>
            <person name="Zhong W.-Y."/>
            <person name="Peng D.-H."/>
            <person name="Ahmad S."/>
            <person name="Lan S."/>
            <person name="Zhang J.-S."/>
            <person name="Tsai W.-C."/>
            <person name="Van De Peer Y."/>
            <person name="Liu Z.-J."/>
        </authorList>
    </citation>
    <scope>NUCLEOTIDE SEQUENCE</scope>
    <source>
        <strain evidence="2">CP</strain>
        <tissue evidence="2">Leaves</tissue>
    </source>
</reference>
<dbReference type="EMBL" id="JAUJYO010000017">
    <property type="protein sequence ID" value="KAK1292047.1"/>
    <property type="molecule type" value="Genomic_DNA"/>
</dbReference>
<reference evidence="2" key="1">
    <citation type="journal article" date="2023" name="Nat. Commun.">
        <title>Diploid and tetraploid genomes of Acorus and the evolution of monocots.</title>
        <authorList>
            <person name="Ma L."/>
            <person name="Liu K.W."/>
            <person name="Li Z."/>
            <person name="Hsiao Y.Y."/>
            <person name="Qi Y."/>
            <person name="Fu T."/>
            <person name="Tang G.D."/>
            <person name="Zhang D."/>
            <person name="Sun W.H."/>
            <person name="Liu D.K."/>
            <person name="Li Y."/>
            <person name="Chen G.Z."/>
            <person name="Liu X.D."/>
            <person name="Liao X.Y."/>
            <person name="Jiang Y.T."/>
            <person name="Yu X."/>
            <person name="Hao Y."/>
            <person name="Huang J."/>
            <person name="Zhao X.W."/>
            <person name="Ke S."/>
            <person name="Chen Y.Y."/>
            <person name="Wu W.L."/>
            <person name="Hsu J.L."/>
            <person name="Lin Y.F."/>
            <person name="Huang M.D."/>
            <person name="Li C.Y."/>
            <person name="Huang L."/>
            <person name="Wang Z.W."/>
            <person name="Zhao X."/>
            <person name="Zhong W.Y."/>
            <person name="Peng D.H."/>
            <person name="Ahmad S."/>
            <person name="Lan S."/>
            <person name="Zhang J.S."/>
            <person name="Tsai W.C."/>
            <person name="Van de Peer Y."/>
            <person name="Liu Z.J."/>
        </authorList>
    </citation>
    <scope>NUCLEOTIDE SEQUENCE</scope>
    <source>
        <strain evidence="2">CP</strain>
    </source>
</reference>
<name>A0AAV9CT48_ACOCL</name>
<evidence type="ECO:0000313" key="2">
    <source>
        <dbReference type="EMBL" id="KAK1292047.1"/>
    </source>
</evidence>
<feature type="region of interest" description="Disordered" evidence="1">
    <location>
        <begin position="1"/>
        <end position="34"/>
    </location>
</feature>
<organism evidence="2 3">
    <name type="scientific">Acorus calamus</name>
    <name type="common">Sweet flag</name>
    <dbReference type="NCBI Taxonomy" id="4465"/>
    <lineage>
        <taxon>Eukaryota</taxon>
        <taxon>Viridiplantae</taxon>
        <taxon>Streptophyta</taxon>
        <taxon>Embryophyta</taxon>
        <taxon>Tracheophyta</taxon>
        <taxon>Spermatophyta</taxon>
        <taxon>Magnoliopsida</taxon>
        <taxon>Liliopsida</taxon>
        <taxon>Acoraceae</taxon>
        <taxon>Acorus</taxon>
    </lineage>
</organism>
<comment type="caution">
    <text evidence="2">The sequence shown here is derived from an EMBL/GenBank/DDBJ whole genome shotgun (WGS) entry which is preliminary data.</text>
</comment>
<evidence type="ECO:0000256" key="1">
    <source>
        <dbReference type="SAM" id="MobiDB-lite"/>
    </source>
</evidence>
<gene>
    <name evidence="2" type="primary">RAB11C</name>
    <name evidence="2" type="ORF">QJS10_CPB17g00354</name>
</gene>
<evidence type="ECO:0000313" key="3">
    <source>
        <dbReference type="Proteomes" id="UP001180020"/>
    </source>
</evidence>
<sequence length="118" mass="13518">MEDESSTTPRKSKVPFDDSDAKSQPSDDPVYKGPMAKSYPFECLGPLPRAEGVRARPRAHINRKDHHRHVLPRQAARHLHLSVVASTKSERIVWEMEHKVDHEYDYFFKIVLIGDSGV</sequence>
<accession>A0AAV9CT48</accession>
<proteinExistence type="predicted"/>
<dbReference type="AlphaFoldDB" id="A0AAV9CT48"/>
<protein>
    <submittedName>
        <fullName evidence="2">Ras-related protein Rab11C</fullName>
    </submittedName>
</protein>
<keyword evidence="3" id="KW-1185">Reference proteome</keyword>